<dbReference type="PANTHER" id="PTHR44858">
    <property type="entry name" value="TETRATRICOPEPTIDE REPEAT PROTEIN 6"/>
    <property type="match status" value="1"/>
</dbReference>
<dbReference type="Proteomes" id="UP000594873">
    <property type="component" value="Chromosome"/>
</dbReference>
<sequence length="621" mass="68936">MKWTNLIAIAIALSSGAEIAVIARETPPARAGQEHPFFDQDIRIMMDASKGYSYPLPMTVHETRRGEMARMVRAEVQESGKAAILENYRARAANMRFLHATLDPGKGAKPSVFQMEGVVQMSWTATAENGAERYNLIGDVVRNVDLQALLQEDGTVGDLRDMRMSQTIILPNGGEGFTITGQDYDVTIAGLRFTRNVTLNEGRVTAVTTRRQIRRLTRADLLIAQPDLERLKENDAFVVAPVNYVWSEEEKALLLSEEPLTPYGYVMRGIVRDWNNDTDGAAADFRLAHERDPEMTDAPLRLSLILLEKDNVEEAEKLLSGFEGGEGAGYLTNLALGQLALKKGKFQEAVTLLTESIEEQEGNSSSYVSRARAHMQLGNFQAMLADTERAVAIQPAFWMGWYDLARFKAAKGDRAGALEAAGKLVEIAPETFDSWMMQAAVLRDFGEKTEAQKSIEKLFALIDAQDSSPDWDDYDSTRTAYMLYFDRIPEAIALLGKGIAAKSGDFDLYNQRCLARAVANIELDLALRDCDRGIALSPGSGEVYDSRAFVKFKQGRYAEAIADLDMALSLNPNLAESLYMRGEAQRRLGNEKGARADRDAALRKDYAVPFTLRIFGYTPEK</sequence>
<dbReference type="InterPro" id="IPR019734">
    <property type="entry name" value="TPR_rpt"/>
</dbReference>
<feature type="repeat" description="TPR" evidence="3">
    <location>
        <begin position="541"/>
        <end position="574"/>
    </location>
</feature>
<keyword evidence="5" id="KW-1185">Reference proteome</keyword>
<reference evidence="4 5" key="1">
    <citation type="submission" date="2020-11" db="EMBL/GenBank/DDBJ databases">
        <title>Genome seq and assembly of Sphingosinicella sp.</title>
        <authorList>
            <person name="Chhetri G."/>
        </authorList>
    </citation>
    <scope>NUCLEOTIDE SEQUENCE [LARGE SCALE GENOMIC DNA]</scope>
    <source>
        <strain evidence="4 5">UDD2</strain>
    </source>
</reference>
<evidence type="ECO:0000256" key="3">
    <source>
        <dbReference type="PROSITE-ProRule" id="PRU00339"/>
    </source>
</evidence>
<dbReference type="GO" id="GO:0046813">
    <property type="term" value="P:receptor-mediated virion attachment to host cell"/>
    <property type="evidence" value="ECO:0007669"/>
    <property type="project" value="TreeGrafter"/>
</dbReference>
<proteinExistence type="predicted"/>
<evidence type="ECO:0000256" key="2">
    <source>
        <dbReference type="ARBA" id="ARBA00022803"/>
    </source>
</evidence>
<dbReference type="GO" id="GO:0009279">
    <property type="term" value="C:cell outer membrane"/>
    <property type="evidence" value="ECO:0007669"/>
    <property type="project" value="TreeGrafter"/>
</dbReference>
<evidence type="ECO:0000256" key="1">
    <source>
        <dbReference type="ARBA" id="ARBA00022737"/>
    </source>
</evidence>
<dbReference type="RefSeq" id="WP_200972220.1">
    <property type="nucleotide sequence ID" value="NZ_CP065592.1"/>
</dbReference>
<keyword evidence="2 3" id="KW-0802">TPR repeat</keyword>
<dbReference type="Pfam" id="PF13414">
    <property type="entry name" value="TPR_11"/>
    <property type="match status" value="1"/>
</dbReference>
<dbReference type="PANTHER" id="PTHR44858:SF1">
    <property type="entry name" value="UDP-N-ACETYLGLUCOSAMINE--PEPTIDE N-ACETYLGLUCOSAMINYLTRANSFERASE SPINDLY-RELATED"/>
    <property type="match status" value="1"/>
</dbReference>
<protein>
    <submittedName>
        <fullName evidence="4">Tetratricopeptide repeat protein</fullName>
    </submittedName>
</protein>
<dbReference type="PROSITE" id="PS50005">
    <property type="entry name" value="TPR"/>
    <property type="match status" value="1"/>
</dbReference>
<keyword evidence="1" id="KW-0677">Repeat</keyword>
<dbReference type="Gene3D" id="1.25.40.10">
    <property type="entry name" value="Tetratricopeptide repeat domain"/>
    <property type="match status" value="3"/>
</dbReference>
<name>A0A7T2GL60_9SPHN</name>
<dbReference type="SMART" id="SM00028">
    <property type="entry name" value="TPR"/>
    <property type="match status" value="6"/>
</dbReference>
<evidence type="ECO:0000313" key="5">
    <source>
        <dbReference type="Proteomes" id="UP000594873"/>
    </source>
</evidence>
<dbReference type="SUPFAM" id="SSF48452">
    <property type="entry name" value="TPR-like"/>
    <property type="match status" value="3"/>
</dbReference>
<gene>
    <name evidence="4" type="ORF">IC614_02800</name>
</gene>
<dbReference type="EMBL" id="CP065592">
    <property type="protein sequence ID" value="QPQ55548.1"/>
    <property type="molecule type" value="Genomic_DNA"/>
</dbReference>
<dbReference type="InterPro" id="IPR050498">
    <property type="entry name" value="Ycf3"/>
</dbReference>
<dbReference type="InterPro" id="IPR011990">
    <property type="entry name" value="TPR-like_helical_dom_sf"/>
</dbReference>
<dbReference type="Pfam" id="PF13432">
    <property type="entry name" value="TPR_16"/>
    <property type="match status" value="1"/>
</dbReference>
<organism evidence="4 5">
    <name type="scientific">Allosphingosinicella flava</name>
    <dbReference type="NCBI Taxonomy" id="2771430"/>
    <lineage>
        <taxon>Bacteria</taxon>
        <taxon>Pseudomonadati</taxon>
        <taxon>Pseudomonadota</taxon>
        <taxon>Alphaproteobacteria</taxon>
        <taxon>Sphingomonadales</taxon>
        <taxon>Sphingomonadaceae</taxon>
        <taxon>Allosphingosinicella</taxon>
    </lineage>
</organism>
<dbReference type="KEGG" id="sflv:IC614_02800"/>
<dbReference type="AlphaFoldDB" id="A0A7T2GL60"/>
<evidence type="ECO:0000313" key="4">
    <source>
        <dbReference type="EMBL" id="QPQ55548.1"/>
    </source>
</evidence>
<accession>A0A7T2GL60</accession>